<evidence type="ECO:0000256" key="1">
    <source>
        <dbReference type="SAM" id="MobiDB-lite"/>
    </source>
</evidence>
<protein>
    <submittedName>
        <fullName evidence="2">Uncharacterized protein</fullName>
    </submittedName>
</protein>
<evidence type="ECO:0000313" key="3">
    <source>
        <dbReference type="Proteomes" id="UP001152622"/>
    </source>
</evidence>
<name>A0A9Q1J587_SYNKA</name>
<sequence>MRATRDNLQATQWEGNLRKSTDPASCDESNYSAVYLTIHTCSMPRIEGAADPIQEDSCGPRGLCDRPSGLKWTGRGGGEHDRVDPQTADESAGTPCSLADPSRDCWLIEVPVSVASQFHPCSSF</sequence>
<feature type="compositionally biased region" description="Polar residues" evidence="1">
    <location>
        <begin position="1"/>
        <end position="14"/>
    </location>
</feature>
<gene>
    <name evidence="2" type="ORF">SKAU_G00089250</name>
</gene>
<accession>A0A9Q1J587</accession>
<feature type="region of interest" description="Disordered" evidence="1">
    <location>
        <begin position="69"/>
        <end position="96"/>
    </location>
</feature>
<evidence type="ECO:0000313" key="2">
    <source>
        <dbReference type="EMBL" id="KAJ8368897.1"/>
    </source>
</evidence>
<dbReference type="Proteomes" id="UP001152622">
    <property type="component" value="Chromosome 3"/>
</dbReference>
<keyword evidence="3" id="KW-1185">Reference proteome</keyword>
<dbReference type="AlphaFoldDB" id="A0A9Q1J587"/>
<dbReference type="EMBL" id="JAINUF010000003">
    <property type="protein sequence ID" value="KAJ8368897.1"/>
    <property type="molecule type" value="Genomic_DNA"/>
</dbReference>
<comment type="caution">
    <text evidence="2">The sequence shown here is derived from an EMBL/GenBank/DDBJ whole genome shotgun (WGS) entry which is preliminary data.</text>
</comment>
<feature type="region of interest" description="Disordered" evidence="1">
    <location>
        <begin position="1"/>
        <end position="26"/>
    </location>
</feature>
<organism evidence="2 3">
    <name type="scientific">Synaphobranchus kaupii</name>
    <name type="common">Kaup's arrowtooth eel</name>
    <dbReference type="NCBI Taxonomy" id="118154"/>
    <lineage>
        <taxon>Eukaryota</taxon>
        <taxon>Metazoa</taxon>
        <taxon>Chordata</taxon>
        <taxon>Craniata</taxon>
        <taxon>Vertebrata</taxon>
        <taxon>Euteleostomi</taxon>
        <taxon>Actinopterygii</taxon>
        <taxon>Neopterygii</taxon>
        <taxon>Teleostei</taxon>
        <taxon>Anguilliformes</taxon>
        <taxon>Synaphobranchidae</taxon>
        <taxon>Synaphobranchus</taxon>
    </lineage>
</organism>
<reference evidence="2" key="1">
    <citation type="journal article" date="2023" name="Science">
        <title>Genome structures resolve the early diversification of teleost fishes.</title>
        <authorList>
            <person name="Parey E."/>
            <person name="Louis A."/>
            <person name="Montfort J."/>
            <person name="Bouchez O."/>
            <person name="Roques C."/>
            <person name="Iampietro C."/>
            <person name="Lluch J."/>
            <person name="Castinel A."/>
            <person name="Donnadieu C."/>
            <person name="Desvignes T."/>
            <person name="Floi Bucao C."/>
            <person name="Jouanno E."/>
            <person name="Wen M."/>
            <person name="Mejri S."/>
            <person name="Dirks R."/>
            <person name="Jansen H."/>
            <person name="Henkel C."/>
            <person name="Chen W.J."/>
            <person name="Zahm M."/>
            <person name="Cabau C."/>
            <person name="Klopp C."/>
            <person name="Thompson A.W."/>
            <person name="Robinson-Rechavi M."/>
            <person name="Braasch I."/>
            <person name="Lecointre G."/>
            <person name="Bobe J."/>
            <person name="Postlethwait J.H."/>
            <person name="Berthelot C."/>
            <person name="Roest Crollius H."/>
            <person name="Guiguen Y."/>
        </authorList>
    </citation>
    <scope>NUCLEOTIDE SEQUENCE</scope>
    <source>
        <strain evidence="2">WJC10195</strain>
    </source>
</reference>
<proteinExistence type="predicted"/>